<evidence type="ECO:0000313" key="5">
    <source>
        <dbReference type="Proteomes" id="UP000183063"/>
    </source>
</evidence>
<proteinExistence type="predicted"/>
<dbReference type="EC" id="6.5.1.1" evidence="1"/>
<dbReference type="OrthoDB" id="8403575at2"/>
<dbReference type="EMBL" id="FOCV01000012">
    <property type="protein sequence ID" value="SEO17198.1"/>
    <property type="molecule type" value="Genomic_DNA"/>
</dbReference>
<dbReference type="SUPFAM" id="SSF50249">
    <property type="entry name" value="Nucleic acid-binding proteins"/>
    <property type="match status" value="1"/>
</dbReference>
<evidence type="ECO:0000256" key="1">
    <source>
        <dbReference type="ARBA" id="ARBA00012727"/>
    </source>
</evidence>
<dbReference type="GO" id="GO:0006281">
    <property type="term" value="P:DNA repair"/>
    <property type="evidence" value="ECO:0007669"/>
    <property type="project" value="InterPro"/>
</dbReference>
<evidence type="ECO:0000313" key="6">
    <source>
        <dbReference type="Proteomes" id="UP000198939"/>
    </source>
</evidence>
<protein>
    <recommendedName>
        <fullName evidence="1">DNA ligase (ATP)</fullName>
        <ecNumber evidence="1">6.5.1.1</ecNumber>
    </recommendedName>
</protein>
<reference evidence="4 6" key="3">
    <citation type="submission" date="2016-10" db="EMBL/GenBank/DDBJ databases">
        <authorList>
            <person name="Varghese N."/>
            <person name="Submissions S."/>
        </authorList>
    </citation>
    <scope>NUCLEOTIDE SEQUENCE [LARGE SCALE GENOMIC DNA]</scope>
    <source>
        <strain evidence="4 6">CGMCC 1.7071</strain>
    </source>
</reference>
<dbReference type="Proteomes" id="UP000198939">
    <property type="component" value="Unassembled WGS sequence"/>
</dbReference>
<dbReference type="STRING" id="501024.RTCCBAU85039_3044"/>
<dbReference type="InterPro" id="IPR012340">
    <property type="entry name" value="NA-bd_OB-fold"/>
</dbReference>
<sequence length="97" mass="11047">MKSVLRKTLDRIKRKGPPFSYEGRRKNLVWVQPTLIAEIEYRAWTHDGKVRHASYKGLRDVQDNAVVIEINKADGSLGASSPLCLWNKSAIHFLRGS</sequence>
<dbReference type="AlphaFoldDB" id="A0A1H8MJ11"/>
<organism evidence="3 5">
    <name type="scientific">Rhizobium tibeticum</name>
    <dbReference type="NCBI Taxonomy" id="501024"/>
    <lineage>
        <taxon>Bacteria</taxon>
        <taxon>Pseudomonadati</taxon>
        <taxon>Pseudomonadota</taxon>
        <taxon>Alphaproteobacteria</taxon>
        <taxon>Hyphomicrobiales</taxon>
        <taxon>Rhizobiaceae</taxon>
        <taxon>Rhizobium/Agrobacterium group</taxon>
        <taxon>Rhizobium</taxon>
    </lineage>
</organism>
<keyword evidence="6" id="KW-1185">Reference proteome</keyword>
<evidence type="ECO:0000313" key="3">
    <source>
        <dbReference type="EMBL" id="SEH91725.1"/>
    </source>
</evidence>
<dbReference type="GO" id="GO:0006310">
    <property type="term" value="P:DNA recombination"/>
    <property type="evidence" value="ECO:0007669"/>
    <property type="project" value="InterPro"/>
</dbReference>
<name>A0A1H8MJ11_9HYPH</name>
<dbReference type="GO" id="GO:0003910">
    <property type="term" value="F:DNA ligase (ATP) activity"/>
    <property type="evidence" value="ECO:0007669"/>
    <property type="project" value="UniProtKB-EC"/>
</dbReference>
<keyword evidence="3" id="KW-0436">Ligase</keyword>
<feature type="domain" description="DNA ligase ATP-dependent C-terminal" evidence="2">
    <location>
        <begin position="5"/>
        <end position="60"/>
    </location>
</feature>
<dbReference type="Gene3D" id="2.40.50.140">
    <property type="entry name" value="Nucleic acid-binding proteins"/>
    <property type="match status" value="1"/>
</dbReference>
<dbReference type="Pfam" id="PF04679">
    <property type="entry name" value="DNA_ligase_A_C"/>
    <property type="match status" value="1"/>
</dbReference>
<dbReference type="InterPro" id="IPR012309">
    <property type="entry name" value="DNA_ligase_ATP-dep_C"/>
</dbReference>
<gene>
    <name evidence="3" type="ORF">RTCCBAU85039_3044</name>
    <name evidence="4" type="ORF">SAMN05216228_1012201</name>
</gene>
<reference evidence="3" key="2">
    <citation type="submission" date="2016-10" db="EMBL/GenBank/DDBJ databases">
        <authorList>
            <person name="de Groot N.N."/>
        </authorList>
    </citation>
    <scope>NUCLEOTIDE SEQUENCE [LARGE SCALE GENOMIC DNA]</scope>
    <source>
        <strain evidence="3">CCBAU85039</strain>
    </source>
</reference>
<dbReference type="CDD" id="cd07971">
    <property type="entry name" value="OBF_DNA_ligase_LigD"/>
    <property type="match status" value="1"/>
</dbReference>
<accession>A0A1H8MJ11</accession>
<dbReference type="EMBL" id="FNXB01000015">
    <property type="protein sequence ID" value="SEH91725.1"/>
    <property type="molecule type" value="Genomic_DNA"/>
</dbReference>
<evidence type="ECO:0000259" key="2">
    <source>
        <dbReference type="Pfam" id="PF04679"/>
    </source>
</evidence>
<evidence type="ECO:0000313" key="4">
    <source>
        <dbReference type="EMBL" id="SEO17198.1"/>
    </source>
</evidence>
<reference evidence="5" key="1">
    <citation type="submission" date="2016-10" db="EMBL/GenBank/DDBJ databases">
        <authorList>
            <person name="Wibberg D."/>
        </authorList>
    </citation>
    <scope>NUCLEOTIDE SEQUENCE [LARGE SCALE GENOMIC DNA]</scope>
</reference>
<dbReference type="Proteomes" id="UP000183063">
    <property type="component" value="Unassembled WGS sequence"/>
</dbReference>